<evidence type="ECO:0000313" key="3">
    <source>
        <dbReference type="Proteomes" id="UP001308179"/>
    </source>
</evidence>
<proteinExistence type="predicted"/>
<feature type="region of interest" description="Disordered" evidence="1">
    <location>
        <begin position="49"/>
        <end position="138"/>
    </location>
</feature>
<gene>
    <name evidence="2" type="ORF">LTR32_007655</name>
</gene>
<sequence>MSSASPWDTTAWREFGKRPQYDRFRALPMSAPTAINPAAQSTILDRYAREPRRWNSEQTQSERPSLSVAHTDSTYPNTSYERHIPVSGGKYGPQQLTSTSPHHLPGQGAWRSLHHDDRREGTTINADAPLTLHIPKSH</sequence>
<dbReference type="EMBL" id="JAVRRR010001506">
    <property type="protein sequence ID" value="KAK5138962.1"/>
    <property type="molecule type" value="Genomic_DNA"/>
</dbReference>
<reference evidence="2 3" key="1">
    <citation type="submission" date="2023-08" db="EMBL/GenBank/DDBJ databases">
        <title>Black Yeasts Isolated from many extreme environments.</title>
        <authorList>
            <person name="Coleine C."/>
            <person name="Stajich J.E."/>
            <person name="Selbmann L."/>
        </authorList>
    </citation>
    <scope>NUCLEOTIDE SEQUENCE [LARGE SCALE GENOMIC DNA]</scope>
    <source>
        <strain evidence="2 3">CCFEE 5386</strain>
    </source>
</reference>
<organism evidence="2 3">
    <name type="scientific">Rachicladosporium monterosium</name>
    <dbReference type="NCBI Taxonomy" id="1507873"/>
    <lineage>
        <taxon>Eukaryota</taxon>
        <taxon>Fungi</taxon>
        <taxon>Dikarya</taxon>
        <taxon>Ascomycota</taxon>
        <taxon>Pezizomycotina</taxon>
        <taxon>Dothideomycetes</taxon>
        <taxon>Dothideomycetidae</taxon>
        <taxon>Cladosporiales</taxon>
        <taxon>Cladosporiaceae</taxon>
        <taxon>Rachicladosporium</taxon>
    </lineage>
</organism>
<feature type="non-terminal residue" evidence="2">
    <location>
        <position position="138"/>
    </location>
</feature>
<feature type="compositionally biased region" description="Polar residues" evidence="1">
    <location>
        <begin position="56"/>
        <end position="79"/>
    </location>
</feature>
<evidence type="ECO:0000313" key="2">
    <source>
        <dbReference type="EMBL" id="KAK5138962.1"/>
    </source>
</evidence>
<protein>
    <submittedName>
        <fullName evidence="2">Uncharacterized protein</fullName>
    </submittedName>
</protein>
<comment type="caution">
    <text evidence="2">The sequence shown here is derived from an EMBL/GenBank/DDBJ whole genome shotgun (WGS) entry which is preliminary data.</text>
</comment>
<keyword evidence="3" id="KW-1185">Reference proteome</keyword>
<accession>A0ABR0KVH7</accession>
<dbReference type="Proteomes" id="UP001308179">
    <property type="component" value="Unassembled WGS sequence"/>
</dbReference>
<evidence type="ECO:0000256" key="1">
    <source>
        <dbReference type="SAM" id="MobiDB-lite"/>
    </source>
</evidence>
<name>A0ABR0KVH7_9PEZI</name>